<gene>
    <name evidence="2" type="ORF">JKP34_00330</name>
</gene>
<sequence>MPDFNRIASFYDLLKKIVFQSSLDKASFSFLEDIPENSQILILGGGSGALLSYLKKSQKVIYIEKSSAMIELAAKRKFNCSIEFVEADIMEYKFNANFDAIITPFILDCFSETSLLVFMDKLKHQLKNNGLWLQADFYPQNKVHNLFIKVMYVFFWISAGLRIKAIPDFEKLFKKSQLQLIKKVSFKHGFIQSRLYRKIA</sequence>
<organism evidence="2 3">
    <name type="scientific">Marivirga atlantica</name>
    <dbReference type="NCBI Taxonomy" id="1548457"/>
    <lineage>
        <taxon>Bacteria</taxon>
        <taxon>Pseudomonadati</taxon>
        <taxon>Bacteroidota</taxon>
        <taxon>Cytophagia</taxon>
        <taxon>Cytophagales</taxon>
        <taxon>Marivirgaceae</taxon>
        <taxon>Marivirga</taxon>
    </lineage>
</organism>
<dbReference type="Proteomes" id="UP000642920">
    <property type="component" value="Unassembled WGS sequence"/>
</dbReference>
<dbReference type="InterPro" id="IPR041698">
    <property type="entry name" value="Methyltransf_25"/>
</dbReference>
<dbReference type="AlphaFoldDB" id="A0A937ACG3"/>
<keyword evidence="3" id="KW-1185">Reference proteome</keyword>
<comment type="caution">
    <text evidence="2">The sequence shown here is derived from an EMBL/GenBank/DDBJ whole genome shotgun (WGS) entry which is preliminary data.</text>
</comment>
<dbReference type="GO" id="GO:0032259">
    <property type="term" value="P:methylation"/>
    <property type="evidence" value="ECO:0007669"/>
    <property type="project" value="UniProtKB-KW"/>
</dbReference>
<dbReference type="SUPFAM" id="SSF53335">
    <property type="entry name" value="S-adenosyl-L-methionine-dependent methyltransferases"/>
    <property type="match status" value="1"/>
</dbReference>
<dbReference type="Gene3D" id="3.40.50.150">
    <property type="entry name" value="Vaccinia Virus protein VP39"/>
    <property type="match status" value="1"/>
</dbReference>
<keyword evidence="2" id="KW-0489">Methyltransferase</keyword>
<accession>A0A937ACG3</accession>
<dbReference type="RefSeq" id="WP_201916528.1">
    <property type="nucleotide sequence ID" value="NZ_JAERQG010000001.1"/>
</dbReference>
<proteinExistence type="predicted"/>
<protein>
    <submittedName>
        <fullName evidence="2">Class I SAM-dependent methyltransferase</fullName>
    </submittedName>
</protein>
<keyword evidence="2" id="KW-0808">Transferase</keyword>
<dbReference type="Pfam" id="PF13649">
    <property type="entry name" value="Methyltransf_25"/>
    <property type="match status" value="1"/>
</dbReference>
<name>A0A937ACG3_9BACT</name>
<evidence type="ECO:0000259" key="1">
    <source>
        <dbReference type="Pfam" id="PF13649"/>
    </source>
</evidence>
<evidence type="ECO:0000313" key="3">
    <source>
        <dbReference type="Proteomes" id="UP000642920"/>
    </source>
</evidence>
<dbReference type="InterPro" id="IPR029063">
    <property type="entry name" value="SAM-dependent_MTases_sf"/>
</dbReference>
<dbReference type="EMBL" id="JAERQG010000001">
    <property type="protein sequence ID" value="MBL0763673.1"/>
    <property type="molecule type" value="Genomic_DNA"/>
</dbReference>
<reference evidence="2" key="1">
    <citation type="submission" date="2021-01" db="EMBL/GenBank/DDBJ databases">
        <title>Marivirga sp. nov., isolated from intertidal surface sediments.</title>
        <authorList>
            <person name="Zhang M."/>
        </authorList>
    </citation>
    <scope>NUCLEOTIDE SEQUENCE</scope>
    <source>
        <strain evidence="2">SM1354</strain>
    </source>
</reference>
<evidence type="ECO:0000313" key="2">
    <source>
        <dbReference type="EMBL" id="MBL0763673.1"/>
    </source>
</evidence>
<dbReference type="CDD" id="cd02440">
    <property type="entry name" value="AdoMet_MTases"/>
    <property type="match status" value="1"/>
</dbReference>
<feature type="domain" description="Methyltransferase" evidence="1">
    <location>
        <begin position="40"/>
        <end position="130"/>
    </location>
</feature>
<dbReference type="GO" id="GO:0008168">
    <property type="term" value="F:methyltransferase activity"/>
    <property type="evidence" value="ECO:0007669"/>
    <property type="project" value="UniProtKB-KW"/>
</dbReference>